<accession>A0A016WTT2</accession>
<comment type="caution">
    <text evidence="4">The sequence shown here is derived from an EMBL/GenBank/DDBJ whole genome shotgun (WGS) entry which is preliminary data.</text>
</comment>
<organism evidence="4 5">
    <name type="scientific">Ancylostoma ceylanicum</name>
    <dbReference type="NCBI Taxonomy" id="53326"/>
    <lineage>
        <taxon>Eukaryota</taxon>
        <taxon>Metazoa</taxon>
        <taxon>Ecdysozoa</taxon>
        <taxon>Nematoda</taxon>
        <taxon>Chromadorea</taxon>
        <taxon>Rhabditida</taxon>
        <taxon>Rhabditina</taxon>
        <taxon>Rhabditomorpha</taxon>
        <taxon>Strongyloidea</taxon>
        <taxon>Ancylostomatidae</taxon>
        <taxon>Ancylostomatinae</taxon>
        <taxon>Ancylostoma</taxon>
    </lineage>
</organism>
<dbReference type="AlphaFoldDB" id="A0A016WTT2"/>
<feature type="compositionally biased region" description="Basic residues" evidence="1">
    <location>
        <begin position="470"/>
        <end position="485"/>
    </location>
</feature>
<feature type="compositionally biased region" description="Basic and acidic residues" evidence="1">
    <location>
        <begin position="375"/>
        <end position="391"/>
    </location>
</feature>
<evidence type="ECO:0000256" key="1">
    <source>
        <dbReference type="SAM" id="MobiDB-lite"/>
    </source>
</evidence>
<feature type="transmembrane region" description="Helical" evidence="2">
    <location>
        <begin position="424"/>
        <end position="445"/>
    </location>
</feature>
<dbReference type="InterPro" id="IPR003961">
    <property type="entry name" value="FN3_dom"/>
</dbReference>
<keyword evidence="2" id="KW-1133">Transmembrane helix</keyword>
<dbReference type="Proteomes" id="UP000024635">
    <property type="component" value="Unassembled WGS sequence"/>
</dbReference>
<feature type="region of interest" description="Disordered" evidence="1">
    <location>
        <begin position="368"/>
        <end position="397"/>
    </location>
</feature>
<proteinExistence type="predicted"/>
<evidence type="ECO:0000256" key="2">
    <source>
        <dbReference type="SAM" id="Phobius"/>
    </source>
</evidence>
<sequence length="485" mass="55011">MLQLHSFANTFAECFLIRIRSSHAAWIPEKRVPEDVIESPTKLEFKMVKQNHSGIYSCTSSNTTIVKITLFVGGLPRVPGNIHVKPSLDEHEYSILDIRWDGNSNADETEYVLEILNREETRNWTRVARIGKCCKMEYEHVGSARTAQVRLAAVNKYGSSKYSESAGALNFTWTPQARLEVYFDLPAEFAGKEILYNIAIHKGSPDEKAKNEMFTSLERRILIKEKLNHFDRYYIRLKYETTGNDSLSGSTDLFYVRTAEGIPGQVRNLKLSGSKTNLHTKEYAVFPITWDEPSVKKGQIIGYKIRWKLSKSLFDIFFVEQCGNSYEIKVFSHNERYKAFISAKTIAGYGAETELAFDVGSPPDWKYKGPVGDKPSGKPEGKGKTEKDGKGGQKSTQVNGTLTADRIMFEAQLRKKIGHEYGIGHARILISACTLMIATMFAWFLKYTLLEGRVTSDIKVRKTKGILQQARRKPKGNDTKKRKKV</sequence>
<evidence type="ECO:0000259" key="3">
    <source>
        <dbReference type="PROSITE" id="PS50853"/>
    </source>
</evidence>
<dbReference type="InterPro" id="IPR036116">
    <property type="entry name" value="FN3_sf"/>
</dbReference>
<feature type="domain" description="Fibronectin type-III" evidence="3">
    <location>
        <begin position="78"/>
        <end position="177"/>
    </location>
</feature>
<feature type="region of interest" description="Disordered" evidence="1">
    <location>
        <begin position="463"/>
        <end position="485"/>
    </location>
</feature>
<dbReference type="Gene3D" id="2.60.40.10">
    <property type="entry name" value="Immunoglobulins"/>
    <property type="match status" value="2"/>
</dbReference>
<dbReference type="InterPro" id="IPR013783">
    <property type="entry name" value="Ig-like_fold"/>
</dbReference>
<dbReference type="SUPFAM" id="SSF49265">
    <property type="entry name" value="Fibronectin type III"/>
    <property type="match status" value="2"/>
</dbReference>
<reference evidence="5" key="1">
    <citation type="journal article" date="2015" name="Nat. Genet.">
        <title>The genome and transcriptome of the zoonotic hookworm Ancylostoma ceylanicum identify infection-specific gene families.</title>
        <authorList>
            <person name="Schwarz E.M."/>
            <person name="Hu Y."/>
            <person name="Antoshechkin I."/>
            <person name="Miller M.M."/>
            <person name="Sternberg P.W."/>
            <person name="Aroian R.V."/>
        </authorList>
    </citation>
    <scope>NUCLEOTIDE SEQUENCE</scope>
    <source>
        <strain evidence="5">HY135</strain>
    </source>
</reference>
<name>A0A016WTT2_9BILA</name>
<keyword evidence="2" id="KW-0812">Transmembrane</keyword>
<evidence type="ECO:0000313" key="5">
    <source>
        <dbReference type="Proteomes" id="UP000024635"/>
    </source>
</evidence>
<keyword evidence="2" id="KW-0472">Membrane</keyword>
<dbReference type="CDD" id="cd00063">
    <property type="entry name" value="FN3"/>
    <property type="match status" value="1"/>
</dbReference>
<dbReference type="OrthoDB" id="5877779at2759"/>
<evidence type="ECO:0000313" key="4">
    <source>
        <dbReference type="EMBL" id="EYC43006.1"/>
    </source>
</evidence>
<protein>
    <recommendedName>
        <fullName evidence="3">Fibronectin type-III domain-containing protein</fullName>
    </recommendedName>
</protein>
<dbReference type="EMBL" id="JARK01000107">
    <property type="protein sequence ID" value="EYC43006.1"/>
    <property type="molecule type" value="Genomic_DNA"/>
</dbReference>
<keyword evidence="5" id="KW-1185">Reference proteome</keyword>
<gene>
    <name evidence="4" type="primary">Acey_s0507.g2691</name>
    <name evidence="4" type="ORF">Y032_0507g2691</name>
</gene>
<dbReference type="PROSITE" id="PS50853">
    <property type="entry name" value="FN3"/>
    <property type="match status" value="1"/>
</dbReference>